<reference evidence="1" key="1">
    <citation type="submission" date="2021-05" db="EMBL/GenBank/DDBJ databases">
        <authorList>
            <person name="Alioto T."/>
            <person name="Alioto T."/>
            <person name="Gomez Garrido J."/>
        </authorList>
    </citation>
    <scope>NUCLEOTIDE SEQUENCE</scope>
</reference>
<dbReference type="EMBL" id="HBUE01081744">
    <property type="protein sequence ID" value="CAG6477783.1"/>
    <property type="molecule type" value="Transcribed_RNA"/>
</dbReference>
<proteinExistence type="predicted"/>
<accession>A0A8D8BNR5</accession>
<organism evidence="1">
    <name type="scientific">Culex pipiens</name>
    <name type="common">House mosquito</name>
    <dbReference type="NCBI Taxonomy" id="7175"/>
    <lineage>
        <taxon>Eukaryota</taxon>
        <taxon>Metazoa</taxon>
        <taxon>Ecdysozoa</taxon>
        <taxon>Arthropoda</taxon>
        <taxon>Hexapoda</taxon>
        <taxon>Insecta</taxon>
        <taxon>Pterygota</taxon>
        <taxon>Neoptera</taxon>
        <taxon>Endopterygota</taxon>
        <taxon>Diptera</taxon>
        <taxon>Nematocera</taxon>
        <taxon>Culicoidea</taxon>
        <taxon>Culicidae</taxon>
        <taxon>Culicinae</taxon>
        <taxon>Culicini</taxon>
        <taxon>Culex</taxon>
        <taxon>Culex</taxon>
    </lineage>
</organism>
<evidence type="ECO:0000313" key="1">
    <source>
        <dbReference type="EMBL" id="CAG6477783.1"/>
    </source>
</evidence>
<sequence length="110" mass="12207">MFPALNAKLAQLEQAQSDNLPERRVLLNRVVRIDNVQVLDLLQAALFVLLVRFADHLVAHAQLHVKGVQSLAQPLDALLQRDESVQTAVAAPHLALEEGLPDWFGFVLDI</sequence>
<protein>
    <submittedName>
        <fullName evidence="1">(northern house mosquito) hypothetical protein</fullName>
    </submittedName>
</protein>
<dbReference type="AlphaFoldDB" id="A0A8D8BNR5"/>
<dbReference type="EMBL" id="HBUE01245043">
    <property type="protein sequence ID" value="CAG6551536.1"/>
    <property type="molecule type" value="Transcribed_RNA"/>
</dbReference>
<dbReference type="EMBL" id="HBUE01352148">
    <property type="protein sequence ID" value="CAG6603835.1"/>
    <property type="molecule type" value="Transcribed_RNA"/>
</dbReference>
<name>A0A8D8BNR5_CULPI</name>